<dbReference type="RefSeq" id="WP_142967290.1">
    <property type="nucleotide sequence ID" value="NZ_JBFDTB010000058.1"/>
</dbReference>
<evidence type="ECO:0000313" key="2">
    <source>
        <dbReference type="Proteomes" id="UP001554047"/>
    </source>
</evidence>
<dbReference type="EMBL" id="JBFDTB010000058">
    <property type="protein sequence ID" value="MEW3467902.1"/>
    <property type="molecule type" value="Genomic_DNA"/>
</dbReference>
<gene>
    <name evidence="1" type="ORF">AB1I55_17540</name>
</gene>
<reference evidence="1 2" key="1">
    <citation type="submission" date="2024-05" db="EMBL/GenBank/DDBJ databases">
        <title>Human gut microbiome strain richness.</title>
        <authorList>
            <person name="Chen-Liaw A."/>
        </authorList>
    </citation>
    <scope>NUCLEOTIDE SEQUENCE [LARGE SCALE GENOMIC DNA]</scope>
    <source>
        <strain evidence="1 2">J1100102st1_G3_J1100102_180507</strain>
    </source>
</reference>
<accession>A0ABV3MHI8</accession>
<organism evidence="1 2">
    <name type="scientific">Enterococcus entomosocium</name>
    <dbReference type="NCBI Taxonomy" id="3034352"/>
    <lineage>
        <taxon>Bacteria</taxon>
        <taxon>Bacillati</taxon>
        <taxon>Bacillota</taxon>
        <taxon>Bacilli</taxon>
        <taxon>Lactobacillales</taxon>
        <taxon>Enterococcaceae</taxon>
        <taxon>Enterococcus</taxon>
    </lineage>
</organism>
<protein>
    <submittedName>
        <fullName evidence="1">Helix-turn-helix domain-containing protein</fullName>
    </submittedName>
</protein>
<proteinExistence type="predicted"/>
<evidence type="ECO:0000313" key="1">
    <source>
        <dbReference type="EMBL" id="MEW3467902.1"/>
    </source>
</evidence>
<sequence length="92" mass="10471">MAIISAPIEIPESFGEELAAVIAAKVLQKVGESIKAEDLPPYPTKKQVKQILRIGEERINEWIIEGLPQIPFGKETRFDRDDIKRFLNNKKI</sequence>
<comment type="caution">
    <text evidence="1">The sequence shown here is derived from an EMBL/GenBank/DDBJ whole genome shotgun (WGS) entry which is preliminary data.</text>
</comment>
<dbReference type="Proteomes" id="UP001554047">
    <property type="component" value="Unassembled WGS sequence"/>
</dbReference>
<keyword evidence="2" id="KW-1185">Reference proteome</keyword>
<name>A0ABV3MHI8_9ENTE</name>